<dbReference type="EMBL" id="JAFBFI010000003">
    <property type="protein sequence ID" value="MBM7691645.1"/>
    <property type="molecule type" value="Genomic_DNA"/>
</dbReference>
<dbReference type="InterPro" id="IPR004919">
    <property type="entry name" value="GmrSD_N"/>
</dbReference>
<sequence length="565" mass="66411">MNITSEIKTINDILSENNTYHVTRFQREYAWEKDDLLEFWNDITSSIKVDNGTHSTTDYFIGSIVMINREGSTRFDIVDGQQRLTTISILLSQIIESLKDSDLEFATNTYKTLIEGTDQGGEKTFKIKNENSEEFLNDRILFIDKSDATPNSEEEKKLFNSFEFFRKELVRKKGENEQVFENYLKALIEQIKRLKTIFITVDDEDEAYVIFEILNSKGHDLENIDLIKNLIFKLLTERHPIDRAKTNWKKIKEDLLKRETNLDIDTYFRTYWLSKEGYIPKTKLYQSVKNKITNQHQVLELLSELSSNVELYQKISNPQTNDWTETRQKVIFDCTAALKLFGVYTPRPFILSLLSKYTEGNRVVKIGEVEDILTKIEYFHFIFTAVSSLRASGLDKMYIKFSKKITDSNSITQTREILNELKEILKEKLPSFDEFTNSFKKLHFTNEETKDKKLIQYIFKKWEAYLRQTNELTVNHFTLEHIVPQSTVGNNLGTLGNLLPLDGDLNNKIDRKPFPEKIQLMRDSELHVVQEFISKYEEKLVWEETDIEARTEMMAKTAFEEIWNV</sequence>
<dbReference type="Pfam" id="PF07510">
    <property type="entry name" value="GmrSD_C"/>
    <property type="match status" value="1"/>
</dbReference>
<evidence type="ECO:0000259" key="2">
    <source>
        <dbReference type="Pfam" id="PF07510"/>
    </source>
</evidence>
<comment type="caution">
    <text evidence="3">The sequence shown here is derived from an EMBL/GenBank/DDBJ whole genome shotgun (WGS) entry which is preliminary data.</text>
</comment>
<dbReference type="InterPro" id="IPR011089">
    <property type="entry name" value="GmrSD_C"/>
</dbReference>
<dbReference type="PANTHER" id="PTHR35149">
    <property type="entry name" value="SLL5132 PROTEIN"/>
    <property type="match status" value="1"/>
</dbReference>
<name>A0ABS2QF97_9BACI</name>
<accession>A0ABS2QF97</accession>
<organism evidence="3 4">
    <name type="scientific">Peribacillus deserti</name>
    <dbReference type="NCBI Taxonomy" id="673318"/>
    <lineage>
        <taxon>Bacteria</taxon>
        <taxon>Bacillati</taxon>
        <taxon>Bacillota</taxon>
        <taxon>Bacilli</taxon>
        <taxon>Bacillales</taxon>
        <taxon>Bacillaceae</taxon>
        <taxon>Peribacillus</taxon>
    </lineage>
</organism>
<reference evidence="3 4" key="1">
    <citation type="submission" date="2021-01" db="EMBL/GenBank/DDBJ databases">
        <title>Genomic Encyclopedia of Type Strains, Phase IV (KMG-IV): sequencing the most valuable type-strain genomes for metagenomic binning, comparative biology and taxonomic classification.</title>
        <authorList>
            <person name="Goeker M."/>
        </authorList>
    </citation>
    <scope>NUCLEOTIDE SEQUENCE [LARGE SCALE GENOMIC DNA]</scope>
    <source>
        <strain evidence="3 4">DSM 105482</strain>
    </source>
</reference>
<protein>
    <submittedName>
        <fullName evidence="3">Uncharacterized protein with ParB-like and HNH nuclease domain</fullName>
    </submittedName>
</protein>
<proteinExistence type="predicted"/>
<keyword evidence="4" id="KW-1185">Reference proteome</keyword>
<dbReference type="PANTHER" id="PTHR35149:SF2">
    <property type="entry name" value="DUF262 DOMAIN-CONTAINING PROTEIN"/>
    <property type="match status" value="1"/>
</dbReference>
<dbReference type="Pfam" id="PF03235">
    <property type="entry name" value="GmrSD_N"/>
    <property type="match status" value="1"/>
</dbReference>
<evidence type="ECO:0000313" key="4">
    <source>
        <dbReference type="Proteomes" id="UP000823486"/>
    </source>
</evidence>
<dbReference type="Proteomes" id="UP000823486">
    <property type="component" value="Unassembled WGS sequence"/>
</dbReference>
<feature type="domain" description="GmrSD restriction endonucleases C-terminal" evidence="2">
    <location>
        <begin position="433"/>
        <end position="556"/>
    </location>
</feature>
<gene>
    <name evidence="3" type="ORF">JOC77_001052</name>
</gene>
<evidence type="ECO:0000313" key="3">
    <source>
        <dbReference type="EMBL" id="MBM7691645.1"/>
    </source>
</evidence>
<dbReference type="RefSeq" id="WP_204539542.1">
    <property type="nucleotide sequence ID" value="NZ_JAFBFI010000003.1"/>
</dbReference>
<feature type="domain" description="GmrSD restriction endonucleases N-terminal" evidence="1">
    <location>
        <begin position="10"/>
        <end position="232"/>
    </location>
</feature>
<evidence type="ECO:0000259" key="1">
    <source>
        <dbReference type="Pfam" id="PF03235"/>
    </source>
</evidence>